<organism evidence="3 4">
    <name type="scientific">Epilithonimonas hungarica</name>
    <dbReference type="NCBI Taxonomy" id="454006"/>
    <lineage>
        <taxon>Bacteria</taxon>
        <taxon>Pseudomonadati</taxon>
        <taxon>Bacteroidota</taxon>
        <taxon>Flavobacteriia</taxon>
        <taxon>Flavobacteriales</taxon>
        <taxon>Weeksellaceae</taxon>
        <taxon>Chryseobacterium group</taxon>
        <taxon>Epilithonimonas</taxon>
    </lineage>
</organism>
<evidence type="ECO:0000313" key="4">
    <source>
        <dbReference type="Proteomes" id="UP000199203"/>
    </source>
</evidence>
<feature type="transmembrane region" description="Helical" evidence="1">
    <location>
        <begin position="55"/>
        <end position="74"/>
    </location>
</feature>
<keyword evidence="4" id="KW-1185">Reference proteome</keyword>
<proteinExistence type="predicted"/>
<dbReference type="Pfam" id="PF01569">
    <property type="entry name" value="PAP2"/>
    <property type="match status" value="1"/>
</dbReference>
<dbReference type="SMART" id="SM00014">
    <property type="entry name" value="acidPPc"/>
    <property type="match status" value="1"/>
</dbReference>
<keyword evidence="1" id="KW-0812">Transmembrane</keyword>
<dbReference type="Gene3D" id="1.20.144.10">
    <property type="entry name" value="Phosphatidic acid phosphatase type 2/haloperoxidase"/>
    <property type="match status" value="1"/>
</dbReference>
<dbReference type="OrthoDB" id="9789113at2"/>
<accession>A0A1G7N7C2</accession>
<feature type="transmembrane region" description="Helical" evidence="1">
    <location>
        <begin position="159"/>
        <end position="177"/>
    </location>
</feature>
<dbReference type="Proteomes" id="UP000199203">
    <property type="component" value="Unassembled WGS sequence"/>
</dbReference>
<gene>
    <name evidence="3" type="ORF">SAMN05421825_1901</name>
</gene>
<feature type="domain" description="Phosphatidic acid phosphatase type 2/haloperoxidase" evidence="2">
    <location>
        <begin position="60"/>
        <end position="174"/>
    </location>
</feature>
<dbReference type="PANTHER" id="PTHR14969">
    <property type="entry name" value="SPHINGOSINE-1-PHOSPHATE PHOSPHOHYDROLASE"/>
    <property type="match status" value="1"/>
</dbReference>
<evidence type="ECO:0000259" key="2">
    <source>
        <dbReference type="SMART" id="SM00014"/>
    </source>
</evidence>
<name>A0A1G7N7C2_9FLAO</name>
<keyword evidence="1" id="KW-0472">Membrane</keyword>
<sequence>MNEVISLDQQLLLFLNGLGSSTFDPFWLLVTGKWFWIPFYVILLYLVYKAVPTKKLIFVLIFIAIGITISDQLASVFKHGVERLRPCHEPLLMGKMRLVICGGKYGFYSAHASSSFFLVSFLTILIGKNYRYLPYILVVWAFIVSYSRIYIGVHYPGDIAFGAAVGFLLGGVLANLTKKVLNKQSV</sequence>
<dbReference type="EMBL" id="FNBH01000002">
    <property type="protein sequence ID" value="SDF69842.1"/>
    <property type="molecule type" value="Genomic_DNA"/>
</dbReference>
<dbReference type="RefSeq" id="WP_089873245.1">
    <property type="nucleotide sequence ID" value="NZ_FNBH01000002.1"/>
</dbReference>
<dbReference type="PANTHER" id="PTHR14969:SF13">
    <property type="entry name" value="AT30094P"/>
    <property type="match status" value="1"/>
</dbReference>
<evidence type="ECO:0000256" key="1">
    <source>
        <dbReference type="SAM" id="Phobius"/>
    </source>
</evidence>
<dbReference type="SUPFAM" id="SSF48317">
    <property type="entry name" value="Acid phosphatase/Vanadium-dependent haloperoxidase"/>
    <property type="match status" value="1"/>
</dbReference>
<protein>
    <submittedName>
        <fullName evidence="3">Undecaprenyl-diphosphatase</fullName>
    </submittedName>
</protein>
<dbReference type="InterPro" id="IPR036938">
    <property type="entry name" value="PAP2/HPO_sf"/>
</dbReference>
<dbReference type="STRING" id="454006.SAMN05421825_1901"/>
<evidence type="ECO:0000313" key="3">
    <source>
        <dbReference type="EMBL" id="SDF69842.1"/>
    </source>
</evidence>
<feature type="transmembrane region" description="Helical" evidence="1">
    <location>
        <begin position="105"/>
        <end position="125"/>
    </location>
</feature>
<reference evidence="4" key="1">
    <citation type="submission" date="2016-10" db="EMBL/GenBank/DDBJ databases">
        <authorList>
            <person name="Varghese N."/>
            <person name="Submissions S."/>
        </authorList>
    </citation>
    <scope>NUCLEOTIDE SEQUENCE [LARGE SCALE GENOMIC DNA]</scope>
    <source>
        <strain evidence="4">DSM 19684</strain>
    </source>
</reference>
<feature type="transmembrane region" description="Helical" evidence="1">
    <location>
        <begin position="132"/>
        <end position="153"/>
    </location>
</feature>
<dbReference type="InterPro" id="IPR000326">
    <property type="entry name" value="PAP2/HPO"/>
</dbReference>
<keyword evidence="1" id="KW-1133">Transmembrane helix</keyword>
<dbReference type="AlphaFoldDB" id="A0A1G7N7C2"/>
<feature type="transmembrane region" description="Helical" evidence="1">
    <location>
        <begin position="26"/>
        <end position="48"/>
    </location>
</feature>